<sequence length="636" mass="71210">MCGGAIISDFISDGGAPARSRILTADYLWPDLKKNGSEKNKRKKKVLINLDDDFEADFRDFNEDSEVDDDDDVFMMDSKKKPSAFRSTKPSNSISHGSTAEKPVVFEAQEQADKCVKRKRKNQYRGIRQRPWGKWAAEIRDPRKGVRVWLGTFRTAEEAARAYDAEARRIRGRKAKVNFPDEALDASPKRSKASPQEKLTKEKMNTVQPNGNLSQKFNVVGSNQDNIYTSMDLVEQKPLVNHYANMGSFLRRGHEINSLASSDDLTRYFSSDQGSNSFDYSDLPEISSMLSAPLEGESHFVQNANQQQNTLHSNSRDASARSLSDELAEIESELNFFKMPYLEGSWDDASLESLLAGDTTQYSGNLMNLWSIDDITMGGGEYAKLPLIQPYLFPGYKQYTDGINFASGGAGALVETHQGIVIDLNTQLSYFKIVSNTLKQKLGEAEAKTLLAKAVYLFNIGGNDYSVFMAENSSVSTSYTPKKYVDMVVGNLTSVIKSLANGTEDSCLEEASSSLSKLHNSVLSVETQKLEKKLKGFKYSYFVYFDISFQVLNHPSKYGFKESDVACCGSGPNREYYSCGGKRAVKDYELCENPSEYVFFDSVHPTERVYQLFSQLLWSGNQSITGPHNLKTLFEE</sequence>
<keyword evidence="4" id="KW-0805">Transcription regulation</keyword>
<dbReference type="FunFam" id="3.30.730.10:FF:000001">
    <property type="entry name" value="Ethylene-responsive transcription factor 2"/>
    <property type="match status" value="1"/>
</dbReference>
<keyword evidence="7" id="KW-0539">Nucleus</keyword>
<evidence type="ECO:0000259" key="9">
    <source>
        <dbReference type="PROSITE" id="PS51032"/>
    </source>
</evidence>
<keyword evidence="11" id="KW-1185">Reference proteome</keyword>
<evidence type="ECO:0000256" key="2">
    <source>
        <dbReference type="ARBA" id="ARBA00008668"/>
    </source>
</evidence>
<dbReference type="Gene3D" id="3.30.730.10">
    <property type="entry name" value="AP2/ERF domain"/>
    <property type="match status" value="1"/>
</dbReference>
<feature type="region of interest" description="Disordered" evidence="8">
    <location>
        <begin position="183"/>
        <end position="214"/>
    </location>
</feature>
<comment type="subcellular location">
    <subcellularLocation>
        <location evidence="1">Nucleus</location>
    </subcellularLocation>
</comment>
<dbReference type="Pfam" id="PF00657">
    <property type="entry name" value="Lipase_GDSL"/>
    <property type="match status" value="1"/>
</dbReference>
<keyword evidence="5" id="KW-0238">DNA-binding</keyword>
<reference evidence="10 11" key="1">
    <citation type="journal article" date="2017" name="Plant Biotechnol. J.">
        <title>A comprehensive draft genome sequence for lupin (Lupinus angustifolius), an emerging health food: insights into plant-microbe interactions and legume evolution.</title>
        <authorList>
            <person name="Hane J.K."/>
            <person name="Ming Y."/>
            <person name="Kamphuis L.G."/>
            <person name="Nelson M.N."/>
            <person name="Garg G."/>
            <person name="Atkins C.A."/>
            <person name="Bayer P.E."/>
            <person name="Bravo A."/>
            <person name="Bringans S."/>
            <person name="Cannon S."/>
            <person name="Edwards D."/>
            <person name="Foley R."/>
            <person name="Gao L.L."/>
            <person name="Harrison M.J."/>
            <person name="Huang W."/>
            <person name="Hurgobin B."/>
            <person name="Li S."/>
            <person name="Liu C.W."/>
            <person name="McGrath A."/>
            <person name="Morahan G."/>
            <person name="Murray J."/>
            <person name="Weller J."/>
            <person name="Jian J."/>
            <person name="Singh K.B."/>
        </authorList>
    </citation>
    <scope>NUCLEOTIDE SEQUENCE [LARGE SCALE GENOMIC DNA]</scope>
    <source>
        <strain evidence="11">cv. Tanjil</strain>
        <tissue evidence="10">Whole plant</tissue>
    </source>
</reference>
<evidence type="ECO:0000256" key="8">
    <source>
        <dbReference type="SAM" id="MobiDB-lite"/>
    </source>
</evidence>
<dbReference type="Gene3D" id="3.40.50.1110">
    <property type="entry name" value="SGNH hydrolase"/>
    <property type="match status" value="1"/>
</dbReference>
<dbReference type="Gramene" id="OIW17538">
    <property type="protein sequence ID" value="OIW17538"/>
    <property type="gene ID" value="TanjilG_22650"/>
</dbReference>
<name>A0A4P1RTK6_LUPAN</name>
<evidence type="ECO:0000313" key="10">
    <source>
        <dbReference type="EMBL" id="OIW17538.1"/>
    </source>
</evidence>
<evidence type="ECO:0000256" key="6">
    <source>
        <dbReference type="ARBA" id="ARBA00023163"/>
    </source>
</evidence>
<dbReference type="GO" id="GO:0003700">
    <property type="term" value="F:DNA-binding transcription factor activity"/>
    <property type="evidence" value="ECO:0007669"/>
    <property type="project" value="InterPro"/>
</dbReference>
<dbReference type="CDD" id="cd00018">
    <property type="entry name" value="AP2"/>
    <property type="match status" value="1"/>
</dbReference>
<gene>
    <name evidence="10" type="ORF">TanjilG_22650</name>
</gene>
<dbReference type="PRINTS" id="PR00367">
    <property type="entry name" value="ETHRSPELEMNT"/>
</dbReference>
<protein>
    <recommendedName>
        <fullName evidence="9">AP2/ERF domain-containing protein</fullName>
    </recommendedName>
</protein>
<evidence type="ECO:0000256" key="1">
    <source>
        <dbReference type="ARBA" id="ARBA00004123"/>
    </source>
</evidence>
<feature type="compositionally biased region" description="Polar residues" evidence="8">
    <location>
        <begin position="205"/>
        <end position="214"/>
    </location>
</feature>
<evidence type="ECO:0000256" key="5">
    <source>
        <dbReference type="ARBA" id="ARBA00023125"/>
    </source>
</evidence>
<keyword evidence="6" id="KW-0804">Transcription</keyword>
<evidence type="ECO:0000256" key="7">
    <source>
        <dbReference type="ARBA" id="ARBA00023242"/>
    </source>
</evidence>
<evidence type="ECO:0000313" key="11">
    <source>
        <dbReference type="Proteomes" id="UP000188354"/>
    </source>
</evidence>
<dbReference type="AlphaFoldDB" id="A0A4P1RTK6"/>
<dbReference type="PROSITE" id="PS51032">
    <property type="entry name" value="AP2_ERF"/>
    <property type="match status" value="1"/>
</dbReference>
<dbReference type="PANTHER" id="PTHR45966">
    <property type="entry name" value="GDSL-LIKE LIPASE/ACYLHYDROLASE"/>
    <property type="match status" value="1"/>
</dbReference>
<dbReference type="InterPro" id="IPR036514">
    <property type="entry name" value="SGNH_hydro_sf"/>
</dbReference>
<dbReference type="GO" id="GO:0005634">
    <property type="term" value="C:nucleus"/>
    <property type="evidence" value="ECO:0007669"/>
    <property type="project" value="UniProtKB-SubCell"/>
</dbReference>
<keyword evidence="3" id="KW-0732">Signal</keyword>
<organism evidence="10 11">
    <name type="scientific">Lupinus angustifolius</name>
    <name type="common">Narrow-leaved blue lupine</name>
    <dbReference type="NCBI Taxonomy" id="3871"/>
    <lineage>
        <taxon>Eukaryota</taxon>
        <taxon>Viridiplantae</taxon>
        <taxon>Streptophyta</taxon>
        <taxon>Embryophyta</taxon>
        <taxon>Tracheophyta</taxon>
        <taxon>Spermatophyta</taxon>
        <taxon>Magnoliopsida</taxon>
        <taxon>eudicotyledons</taxon>
        <taxon>Gunneridae</taxon>
        <taxon>Pentapetalae</taxon>
        <taxon>rosids</taxon>
        <taxon>fabids</taxon>
        <taxon>Fabales</taxon>
        <taxon>Fabaceae</taxon>
        <taxon>Papilionoideae</taxon>
        <taxon>50 kb inversion clade</taxon>
        <taxon>genistoids sensu lato</taxon>
        <taxon>core genistoids</taxon>
        <taxon>Genisteae</taxon>
        <taxon>Lupinus</taxon>
    </lineage>
</organism>
<evidence type="ECO:0000256" key="4">
    <source>
        <dbReference type="ARBA" id="ARBA00023015"/>
    </source>
</evidence>
<dbReference type="InterPro" id="IPR016177">
    <property type="entry name" value="DNA-bd_dom_sf"/>
</dbReference>
<comment type="similarity">
    <text evidence="2">Belongs to the 'GDSL' lipolytic enzyme family.</text>
</comment>
<dbReference type="InterPro" id="IPR044552">
    <property type="entry name" value="GLIP1-5/GLL25"/>
</dbReference>
<dbReference type="InterPro" id="IPR036955">
    <property type="entry name" value="AP2/ERF_dom_sf"/>
</dbReference>
<dbReference type="PANTHER" id="PTHR45966:SF1">
    <property type="entry name" value="GDSL ESTERASE_LIPASE 1-RELATED"/>
    <property type="match status" value="1"/>
</dbReference>
<evidence type="ECO:0000256" key="3">
    <source>
        <dbReference type="ARBA" id="ARBA00022729"/>
    </source>
</evidence>
<dbReference type="Proteomes" id="UP000188354">
    <property type="component" value="Chromosome LG02"/>
</dbReference>
<proteinExistence type="inferred from homology"/>
<dbReference type="SMART" id="SM00380">
    <property type="entry name" value="AP2"/>
    <property type="match status" value="1"/>
</dbReference>
<dbReference type="EMBL" id="CM007362">
    <property type="protein sequence ID" value="OIW17538.1"/>
    <property type="molecule type" value="Genomic_DNA"/>
</dbReference>
<dbReference type="InterPro" id="IPR001087">
    <property type="entry name" value="GDSL"/>
</dbReference>
<dbReference type="SUPFAM" id="SSF54171">
    <property type="entry name" value="DNA-binding domain"/>
    <property type="match status" value="1"/>
</dbReference>
<feature type="domain" description="AP2/ERF" evidence="9">
    <location>
        <begin position="123"/>
        <end position="180"/>
    </location>
</feature>
<dbReference type="GO" id="GO:0016298">
    <property type="term" value="F:lipase activity"/>
    <property type="evidence" value="ECO:0007669"/>
    <property type="project" value="TreeGrafter"/>
</dbReference>
<dbReference type="Pfam" id="PF00847">
    <property type="entry name" value="AP2"/>
    <property type="match status" value="1"/>
</dbReference>
<accession>A0A4P1RTK6</accession>
<dbReference type="GO" id="GO:0003677">
    <property type="term" value="F:DNA binding"/>
    <property type="evidence" value="ECO:0007669"/>
    <property type="project" value="UniProtKB-KW"/>
</dbReference>
<dbReference type="InterPro" id="IPR001471">
    <property type="entry name" value="AP2/ERF_dom"/>
</dbReference>